<dbReference type="OrthoDB" id="191139at2759"/>
<dbReference type="AlphaFoldDB" id="T1FML9"/>
<reference evidence="5" key="1">
    <citation type="submission" date="2012-12" db="EMBL/GenBank/DDBJ databases">
        <authorList>
            <person name="Hellsten U."/>
            <person name="Grimwood J."/>
            <person name="Chapman J.A."/>
            <person name="Shapiro H."/>
            <person name="Aerts A."/>
            <person name="Otillar R.P."/>
            <person name="Terry A.Y."/>
            <person name="Boore J.L."/>
            <person name="Simakov O."/>
            <person name="Marletaz F."/>
            <person name="Cho S.-J."/>
            <person name="Edsinger-Gonzales E."/>
            <person name="Havlak P."/>
            <person name="Kuo D.-H."/>
            <person name="Larsson T."/>
            <person name="Lv J."/>
            <person name="Arendt D."/>
            <person name="Savage R."/>
            <person name="Osoegawa K."/>
            <person name="de Jong P."/>
            <person name="Lindberg D.R."/>
            <person name="Seaver E.C."/>
            <person name="Weisblat D.A."/>
            <person name="Putnam N.H."/>
            <person name="Grigoriev I.V."/>
            <person name="Rokhsar D.S."/>
        </authorList>
    </citation>
    <scope>NUCLEOTIDE SEQUENCE</scope>
</reference>
<dbReference type="PANTHER" id="PTHR43157">
    <property type="entry name" value="PHOSPHATIDYLINOSITOL-GLYCAN BIOSYNTHESIS CLASS F PROTEIN-RELATED"/>
    <property type="match status" value="1"/>
</dbReference>
<keyword evidence="5" id="KW-1185">Reference proteome</keyword>
<dbReference type="PANTHER" id="PTHR43157:SF73">
    <property type="entry name" value="WW DOMAIN-CONTAINING OXIDOREDUCTASE-LIKE PROTEIN"/>
    <property type="match status" value="1"/>
</dbReference>
<evidence type="ECO:0000313" key="4">
    <source>
        <dbReference type="EnsemblMetazoa" id="HelroP185285"/>
    </source>
</evidence>
<name>T1FML9_HELRO</name>
<comment type="similarity">
    <text evidence="2">Belongs to the short-chain dehydrogenases/reductases (SDR) family.</text>
</comment>
<dbReference type="STRING" id="6412.T1FML9"/>
<dbReference type="InterPro" id="IPR036291">
    <property type="entry name" value="NAD(P)-bd_dom_sf"/>
</dbReference>
<dbReference type="Pfam" id="PF00106">
    <property type="entry name" value="adh_short"/>
    <property type="match status" value="1"/>
</dbReference>
<dbReference type="EnsemblMetazoa" id="HelroT185285">
    <property type="protein sequence ID" value="HelroP185285"/>
    <property type="gene ID" value="HelroG185285"/>
</dbReference>
<dbReference type="Gene3D" id="3.40.50.720">
    <property type="entry name" value="NAD(P)-binding Rossmann-like Domain"/>
    <property type="match status" value="1"/>
</dbReference>
<dbReference type="SUPFAM" id="SSF51735">
    <property type="entry name" value="NAD(P)-binding Rossmann-fold domains"/>
    <property type="match status" value="1"/>
</dbReference>
<dbReference type="EMBL" id="KB095858">
    <property type="protein sequence ID" value="ESO10827.1"/>
    <property type="molecule type" value="Genomic_DNA"/>
</dbReference>
<gene>
    <name evidence="4" type="primary">20210068</name>
    <name evidence="3" type="ORF">HELRODRAFT_185285</name>
</gene>
<dbReference type="PRINTS" id="PR00080">
    <property type="entry name" value="SDRFAMILY"/>
</dbReference>
<sequence>MACRNLEKGERLMESEGMLEGDREESERRCQVMHLDLASMKSVRKFAEVIAKRHGTINVLINNAGVLTGVKADTEDGHEIHFGVNYLGHFYLTYLLLPTLMTSFPARIINVASHVESFPVDFNELNCRKSYLNAYGRSKACNIMFTVHLAKLLKNTHVKTCSLHPGYVATNLAADVQDTCLLRSIKCYMTCTCKKLVKPDEGAMMTMMCCEMVDEEMENGGFYRDSMLSKPPKHCRDAMRCEKLWKGSCEMCHLPEDLRLHLLQK</sequence>
<dbReference type="InParanoid" id="T1FML9"/>
<keyword evidence="1" id="KW-0560">Oxidoreductase</keyword>
<dbReference type="InterPro" id="IPR002347">
    <property type="entry name" value="SDR_fam"/>
</dbReference>
<dbReference type="Proteomes" id="UP000015101">
    <property type="component" value="Unassembled WGS sequence"/>
</dbReference>
<dbReference type="CTD" id="20210068"/>
<evidence type="ECO:0000313" key="5">
    <source>
        <dbReference type="Proteomes" id="UP000015101"/>
    </source>
</evidence>
<reference evidence="3 5" key="2">
    <citation type="journal article" date="2013" name="Nature">
        <title>Insights into bilaterian evolution from three spiralian genomes.</title>
        <authorList>
            <person name="Simakov O."/>
            <person name="Marletaz F."/>
            <person name="Cho S.J."/>
            <person name="Edsinger-Gonzales E."/>
            <person name="Havlak P."/>
            <person name="Hellsten U."/>
            <person name="Kuo D.H."/>
            <person name="Larsson T."/>
            <person name="Lv J."/>
            <person name="Arendt D."/>
            <person name="Savage R."/>
            <person name="Osoegawa K."/>
            <person name="de Jong P."/>
            <person name="Grimwood J."/>
            <person name="Chapman J.A."/>
            <person name="Shapiro H."/>
            <person name="Aerts A."/>
            <person name="Otillar R.P."/>
            <person name="Terry A.Y."/>
            <person name="Boore J.L."/>
            <person name="Grigoriev I.V."/>
            <person name="Lindberg D.R."/>
            <person name="Seaver E.C."/>
            <person name="Weisblat D.A."/>
            <person name="Putnam N.H."/>
            <person name="Rokhsar D.S."/>
        </authorList>
    </citation>
    <scope>NUCLEOTIDE SEQUENCE</scope>
</reference>
<dbReference type="eggNOG" id="KOG1208">
    <property type="taxonomic scope" value="Eukaryota"/>
</dbReference>
<accession>T1FML9</accession>
<evidence type="ECO:0000256" key="2">
    <source>
        <dbReference type="RuleBase" id="RU000363"/>
    </source>
</evidence>
<dbReference type="EMBL" id="AMQM01002757">
    <property type="status" value="NOT_ANNOTATED_CDS"/>
    <property type="molecule type" value="Genomic_DNA"/>
</dbReference>
<dbReference type="KEGG" id="hro:HELRODRAFT_185285"/>
<dbReference type="PRINTS" id="PR00081">
    <property type="entry name" value="GDHRDH"/>
</dbReference>
<dbReference type="GeneID" id="20210068"/>
<dbReference type="RefSeq" id="XP_009011096.1">
    <property type="nucleotide sequence ID" value="XM_009012848.1"/>
</dbReference>
<organism evidence="4 5">
    <name type="scientific">Helobdella robusta</name>
    <name type="common">Californian leech</name>
    <dbReference type="NCBI Taxonomy" id="6412"/>
    <lineage>
        <taxon>Eukaryota</taxon>
        <taxon>Metazoa</taxon>
        <taxon>Spiralia</taxon>
        <taxon>Lophotrochozoa</taxon>
        <taxon>Annelida</taxon>
        <taxon>Clitellata</taxon>
        <taxon>Hirudinea</taxon>
        <taxon>Rhynchobdellida</taxon>
        <taxon>Glossiphoniidae</taxon>
        <taxon>Helobdella</taxon>
    </lineage>
</organism>
<proteinExistence type="inferred from homology"/>
<evidence type="ECO:0000256" key="1">
    <source>
        <dbReference type="ARBA" id="ARBA00023002"/>
    </source>
</evidence>
<dbReference type="GO" id="GO:0016491">
    <property type="term" value="F:oxidoreductase activity"/>
    <property type="evidence" value="ECO:0007669"/>
    <property type="project" value="UniProtKB-KW"/>
</dbReference>
<protein>
    <submittedName>
        <fullName evidence="3 4">Uncharacterized protein</fullName>
    </submittedName>
</protein>
<evidence type="ECO:0000313" key="3">
    <source>
        <dbReference type="EMBL" id="ESO10827.1"/>
    </source>
</evidence>
<dbReference type="OMA" id="CCEMVDE"/>
<dbReference type="HOGENOM" id="CLU_010194_44_5_1"/>
<reference evidence="4" key="3">
    <citation type="submission" date="2015-06" db="UniProtKB">
        <authorList>
            <consortium name="EnsemblMetazoa"/>
        </authorList>
    </citation>
    <scope>IDENTIFICATION</scope>
</reference>